<organism evidence="2 3">
    <name type="scientific">Solea senegalensis</name>
    <name type="common">Senegalese sole</name>
    <dbReference type="NCBI Taxonomy" id="28829"/>
    <lineage>
        <taxon>Eukaryota</taxon>
        <taxon>Metazoa</taxon>
        <taxon>Chordata</taxon>
        <taxon>Craniata</taxon>
        <taxon>Vertebrata</taxon>
        <taxon>Euteleostomi</taxon>
        <taxon>Actinopterygii</taxon>
        <taxon>Neopterygii</taxon>
        <taxon>Teleostei</taxon>
        <taxon>Neoteleostei</taxon>
        <taxon>Acanthomorphata</taxon>
        <taxon>Carangaria</taxon>
        <taxon>Pleuronectiformes</taxon>
        <taxon>Pleuronectoidei</taxon>
        <taxon>Soleidae</taxon>
        <taxon>Solea</taxon>
    </lineage>
</organism>
<protein>
    <submittedName>
        <fullName evidence="2">Uncharacterized protein</fullName>
    </submittedName>
</protein>
<name>A0AAV6SN20_SOLSE</name>
<accession>A0AAV6SN20</accession>
<gene>
    <name evidence="2" type="ORF">JOB18_034500</name>
</gene>
<evidence type="ECO:0000313" key="2">
    <source>
        <dbReference type="EMBL" id="KAG7518452.1"/>
    </source>
</evidence>
<feature type="compositionally biased region" description="Polar residues" evidence="1">
    <location>
        <begin position="16"/>
        <end position="27"/>
    </location>
</feature>
<dbReference type="EMBL" id="JAGKHQ010000004">
    <property type="protein sequence ID" value="KAG7518452.1"/>
    <property type="molecule type" value="Genomic_DNA"/>
</dbReference>
<comment type="caution">
    <text evidence="2">The sequence shown here is derived from an EMBL/GenBank/DDBJ whole genome shotgun (WGS) entry which is preliminary data.</text>
</comment>
<evidence type="ECO:0000313" key="3">
    <source>
        <dbReference type="Proteomes" id="UP000693946"/>
    </source>
</evidence>
<keyword evidence="3" id="KW-1185">Reference proteome</keyword>
<dbReference type="AlphaFoldDB" id="A0AAV6SN20"/>
<evidence type="ECO:0000256" key="1">
    <source>
        <dbReference type="SAM" id="MobiDB-lite"/>
    </source>
</evidence>
<proteinExistence type="predicted"/>
<reference evidence="2 3" key="1">
    <citation type="journal article" date="2021" name="Sci. Rep.">
        <title>Chromosome anchoring in Senegalese sole (Solea senegalensis) reveals sex-associated markers and genome rearrangements in flatfish.</title>
        <authorList>
            <person name="Guerrero-Cozar I."/>
            <person name="Gomez-Garrido J."/>
            <person name="Berbel C."/>
            <person name="Martinez-Blanch J.F."/>
            <person name="Alioto T."/>
            <person name="Claros M.G."/>
            <person name="Gagnaire P.A."/>
            <person name="Manchado M."/>
        </authorList>
    </citation>
    <scope>NUCLEOTIDE SEQUENCE [LARGE SCALE GENOMIC DNA]</scope>
    <source>
        <strain evidence="2">Sse05_10M</strain>
    </source>
</reference>
<dbReference type="Proteomes" id="UP000693946">
    <property type="component" value="Linkage Group LG12"/>
</dbReference>
<feature type="region of interest" description="Disordered" evidence="1">
    <location>
        <begin position="1"/>
        <end position="33"/>
    </location>
</feature>
<sequence length="115" mass="12777">MSKLPRHGDGGHDHSAASSFNNANLPVSSVGGHSPPGRVGPCACLPRALIHQRSLPTEQQVCDLVTWLFVGEGFSRRHGNWFMPPPITHRFALFDWPVSPKEAKRRKSEGLWDEE</sequence>
<feature type="compositionally biased region" description="Basic and acidic residues" evidence="1">
    <location>
        <begin position="1"/>
        <end position="15"/>
    </location>
</feature>